<gene>
    <name evidence="2" type="ORF">PBRASI_LOCUS9130</name>
</gene>
<name>A0A9N9DAT5_9GLOM</name>
<comment type="caution">
    <text evidence="2">The sequence shown here is derived from an EMBL/GenBank/DDBJ whole genome shotgun (WGS) entry which is preliminary data.</text>
</comment>
<sequence>MSSDIHRLTGSTVLADRKHMSNISLETECLDNFEEYLPQKPRSSSTHIERVISRLLHVLVYSMKATAPIIVVVGSAPTGLETDTDTGVGADPDTTVDLGAETGVSAGTETDVGAGAETDVGTGAGEGTEAVDVETGVSVDANAGVVPSAVVATSRAGIGAIGTGAGVVLESD</sequence>
<evidence type="ECO:0000256" key="1">
    <source>
        <dbReference type="SAM" id="MobiDB-lite"/>
    </source>
</evidence>
<dbReference type="AlphaFoldDB" id="A0A9N9DAT5"/>
<proteinExistence type="predicted"/>
<protein>
    <submittedName>
        <fullName evidence="2">8073_t:CDS:1</fullName>
    </submittedName>
</protein>
<organism evidence="2 3">
    <name type="scientific">Paraglomus brasilianum</name>
    <dbReference type="NCBI Taxonomy" id="144538"/>
    <lineage>
        <taxon>Eukaryota</taxon>
        <taxon>Fungi</taxon>
        <taxon>Fungi incertae sedis</taxon>
        <taxon>Mucoromycota</taxon>
        <taxon>Glomeromycotina</taxon>
        <taxon>Glomeromycetes</taxon>
        <taxon>Paraglomerales</taxon>
        <taxon>Paraglomeraceae</taxon>
        <taxon>Paraglomus</taxon>
    </lineage>
</organism>
<dbReference type="EMBL" id="CAJVPI010001852">
    <property type="protein sequence ID" value="CAG8628718.1"/>
    <property type="molecule type" value="Genomic_DNA"/>
</dbReference>
<feature type="region of interest" description="Disordered" evidence="1">
    <location>
        <begin position="105"/>
        <end position="125"/>
    </location>
</feature>
<accession>A0A9N9DAT5</accession>
<keyword evidence="3" id="KW-1185">Reference proteome</keyword>
<reference evidence="2" key="1">
    <citation type="submission" date="2021-06" db="EMBL/GenBank/DDBJ databases">
        <authorList>
            <person name="Kallberg Y."/>
            <person name="Tangrot J."/>
            <person name="Rosling A."/>
        </authorList>
    </citation>
    <scope>NUCLEOTIDE SEQUENCE</scope>
    <source>
        <strain evidence="2">BR232B</strain>
    </source>
</reference>
<evidence type="ECO:0000313" key="2">
    <source>
        <dbReference type="EMBL" id="CAG8628718.1"/>
    </source>
</evidence>
<evidence type="ECO:0000313" key="3">
    <source>
        <dbReference type="Proteomes" id="UP000789739"/>
    </source>
</evidence>
<dbReference type="Proteomes" id="UP000789739">
    <property type="component" value="Unassembled WGS sequence"/>
</dbReference>